<feature type="region of interest" description="Disordered" evidence="1">
    <location>
        <begin position="163"/>
        <end position="219"/>
    </location>
</feature>
<feature type="compositionally biased region" description="Low complexity" evidence="1">
    <location>
        <begin position="205"/>
        <end position="219"/>
    </location>
</feature>
<evidence type="ECO:0000256" key="1">
    <source>
        <dbReference type="SAM" id="MobiDB-lite"/>
    </source>
</evidence>
<protein>
    <submittedName>
        <fullName evidence="2">Uncharacterized protein</fullName>
    </submittedName>
</protein>
<keyword evidence="3" id="KW-1185">Reference proteome</keyword>
<feature type="compositionally biased region" description="Low complexity" evidence="1">
    <location>
        <begin position="169"/>
        <end position="184"/>
    </location>
</feature>
<gene>
    <name evidence="2" type="ORF">SAMN06269185_1732</name>
</gene>
<feature type="compositionally biased region" description="Low complexity" evidence="1">
    <location>
        <begin position="79"/>
        <end position="97"/>
    </location>
</feature>
<proteinExistence type="predicted"/>
<dbReference type="RefSeq" id="WP_097008671.1">
    <property type="nucleotide sequence ID" value="NZ_OBEJ01000002.1"/>
</dbReference>
<evidence type="ECO:0000313" key="2">
    <source>
        <dbReference type="EMBL" id="SNZ12436.1"/>
    </source>
</evidence>
<evidence type="ECO:0000313" key="3">
    <source>
        <dbReference type="Proteomes" id="UP000219453"/>
    </source>
</evidence>
<dbReference type="AlphaFoldDB" id="A0A285NX16"/>
<accession>A0A285NX16</accession>
<sequence>MYREATFALALLALLVGGAGTVAATPGDAGICVVGADTACTDDSASDDAVELHDSASSNDSAAVGICQIGVDSPCNGDAARSTETTTGSESAGHESGPVWGHESQHSNGHTDARFGGVQSLLSNSFLDTLFGGADSVSESTRATAENGSAGVCVIGADSPCNGGETRDSGSNSHSSSASHGESGQVWIPEDQNHDGEIDEEFRADSGASGSASTGSASTASIGGVLTAIFR</sequence>
<feature type="compositionally biased region" description="Basic and acidic residues" evidence="1">
    <location>
        <begin position="103"/>
        <end position="113"/>
    </location>
</feature>
<dbReference type="EMBL" id="OBEJ01000002">
    <property type="protein sequence ID" value="SNZ12436.1"/>
    <property type="molecule type" value="Genomic_DNA"/>
</dbReference>
<organism evidence="2 3">
    <name type="scientific">Natronoarchaeum philippinense</name>
    <dbReference type="NCBI Taxonomy" id="558529"/>
    <lineage>
        <taxon>Archaea</taxon>
        <taxon>Methanobacteriati</taxon>
        <taxon>Methanobacteriota</taxon>
        <taxon>Stenosarchaea group</taxon>
        <taxon>Halobacteria</taxon>
        <taxon>Halobacteriales</taxon>
        <taxon>Natronoarchaeaceae</taxon>
    </lineage>
</organism>
<feature type="region of interest" description="Disordered" evidence="1">
    <location>
        <begin position="77"/>
        <end position="115"/>
    </location>
</feature>
<name>A0A285NX16_NATPI</name>
<dbReference type="Proteomes" id="UP000219453">
    <property type="component" value="Unassembled WGS sequence"/>
</dbReference>
<reference evidence="2 3" key="1">
    <citation type="submission" date="2017-09" db="EMBL/GenBank/DDBJ databases">
        <authorList>
            <person name="Ehlers B."/>
            <person name="Leendertz F.H."/>
        </authorList>
    </citation>
    <scope>NUCLEOTIDE SEQUENCE [LARGE SCALE GENOMIC DNA]</scope>
    <source>
        <strain evidence="2 3">DSM 27208</strain>
    </source>
</reference>
<feature type="compositionally biased region" description="Basic and acidic residues" evidence="1">
    <location>
        <begin position="191"/>
        <end position="204"/>
    </location>
</feature>